<gene>
    <name evidence="3" type="primary">106085187</name>
</gene>
<reference evidence="3" key="1">
    <citation type="submission" date="2020-05" db="UniProtKB">
        <authorList>
            <consortium name="EnsemblMetazoa"/>
        </authorList>
    </citation>
    <scope>IDENTIFICATION</scope>
    <source>
        <strain evidence="3">USDA</strain>
    </source>
</reference>
<protein>
    <recommendedName>
        <fullName evidence="1">Small integral membrane protein 14</fullName>
    </recommendedName>
</protein>
<dbReference type="AlphaFoldDB" id="A0A1I8P7Y1"/>
<dbReference type="GO" id="GO:0005783">
    <property type="term" value="C:endoplasmic reticulum"/>
    <property type="evidence" value="ECO:0007669"/>
    <property type="project" value="TreeGrafter"/>
</dbReference>
<evidence type="ECO:0000256" key="2">
    <source>
        <dbReference type="SAM" id="MobiDB-lite"/>
    </source>
</evidence>
<evidence type="ECO:0000313" key="4">
    <source>
        <dbReference type="Proteomes" id="UP000095300"/>
    </source>
</evidence>
<evidence type="ECO:0000256" key="1">
    <source>
        <dbReference type="ARBA" id="ARBA00017902"/>
    </source>
</evidence>
<accession>A0A1I8P7Y1</accession>
<dbReference type="VEuPathDB" id="VectorBase:SCAU005608"/>
<name>A0A1I8P7Y1_STOCA</name>
<proteinExistence type="predicted"/>
<evidence type="ECO:0000313" key="3">
    <source>
        <dbReference type="EnsemblMetazoa" id="SCAU005608-PA"/>
    </source>
</evidence>
<dbReference type="OrthoDB" id="10054061at2759"/>
<dbReference type="Proteomes" id="UP000095300">
    <property type="component" value="Unassembled WGS sequence"/>
</dbReference>
<feature type="compositionally biased region" description="Pro residues" evidence="2">
    <location>
        <begin position="136"/>
        <end position="145"/>
    </location>
</feature>
<organism evidence="3 4">
    <name type="scientific">Stomoxys calcitrans</name>
    <name type="common">Stable fly</name>
    <name type="synonym">Conops calcitrans</name>
    <dbReference type="NCBI Taxonomy" id="35570"/>
    <lineage>
        <taxon>Eukaryota</taxon>
        <taxon>Metazoa</taxon>
        <taxon>Ecdysozoa</taxon>
        <taxon>Arthropoda</taxon>
        <taxon>Hexapoda</taxon>
        <taxon>Insecta</taxon>
        <taxon>Pterygota</taxon>
        <taxon>Neoptera</taxon>
        <taxon>Endopterygota</taxon>
        <taxon>Diptera</taxon>
        <taxon>Brachycera</taxon>
        <taxon>Muscomorpha</taxon>
        <taxon>Muscoidea</taxon>
        <taxon>Muscidae</taxon>
        <taxon>Stomoxys</taxon>
    </lineage>
</organism>
<dbReference type="InterPro" id="IPR020309">
    <property type="entry name" value="Smim-14"/>
</dbReference>
<dbReference type="PANTHER" id="PTHR31019:SF1">
    <property type="entry name" value="SMALL INTEGRAL MEMBRANE PROTEIN 14"/>
    <property type="match status" value="1"/>
</dbReference>
<dbReference type="STRING" id="35570.A0A1I8P7Y1"/>
<keyword evidence="4" id="KW-1185">Reference proteome</keyword>
<dbReference type="EnsemblMetazoa" id="SCAU005608-RA">
    <property type="protein sequence ID" value="SCAU005608-PA"/>
    <property type="gene ID" value="SCAU005608"/>
</dbReference>
<sequence>MNATNAVCLKTRTLTLISFSKNFSSRQHFTENYLFVEMGDEFDGCECVWSHELAMQRLLNFIRQNQNECTDTNCIDVSGRLQQTTPSTGGEENNFTMMTMVMIFALIMYFIRPESILKLTNGSNKRSDRPDRGNGPQPPTPPAVN</sequence>
<dbReference type="PANTHER" id="PTHR31019">
    <property type="entry name" value="SMALL INTEGRAL MEMBRANE PROTEIN 14"/>
    <property type="match status" value="1"/>
</dbReference>
<dbReference type="Pfam" id="PF11027">
    <property type="entry name" value="DUF2615"/>
    <property type="match status" value="1"/>
</dbReference>
<feature type="region of interest" description="Disordered" evidence="2">
    <location>
        <begin position="121"/>
        <end position="145"/>
    </location>
</feature>